<evidence type="ECO:0000313" key="4">
    <source>
        <dbReference type="EMBL" id="QDV25230.1"/>
    </source>
</evidence>
<dbReference type="Gene3D" id="2.60.120.600">
    <property type="entry name" value="Domain of unknown function DUF1214, C-terminal domain"/>
    <property type="match status" value="1"/>
</dbReference>
<name>A0A518G9I3_9BACT</name>
<evidence type="ECO:0000259" key="3">
    <source>
        <dbReference type="Pfam" id="PF06863"/>
    </source>
</evidence>
<dbReference type="Pfam" id="PF06742">
    <property type="entry name" value="DUF1214"/>
    <property type="match status" value="1"/>
</dbReference>
<evidence type="ECO:0000256" key="1">
    <source>
        <dbReference type="SAM" id="SignalP"/>
    </source>
</evidence>
<dbReference type="InterPro" id="IPR010621">
    <property type="entry name" value="DUF1214"/>
</dbReference>
<dbReference type="Proteomes" id="UP000318017">
    <property type="component" value="Chromosome"/>
</dbReference>
<evidence type="ECO:0000313" key="5">
    <source>
        <dbReference type="Proteomes" id="UP000318017"/>
    </source>
</evidence>
<dbReference type="EMBL" id="CP036298">
    <property type="protein sequence ID" value="QDV25230.1"/>
    <property type="molecule type" value="Genomic_DNA"/>
</dbReference>
<dbReference type="InterPro" id="IPR010679">
    <property type="entry name" value="DUF1254"/>
</dbReference>
<dbReference type="PANTHER" id="PTHR36509:SF2">
    <property type="entry name" value="BLL3101 PROTEIN"/>
    <property type="match status" value="1"/>
</dbReference>
<dbReference type="RefSeq" id="WP_145080030.1">
    <property type="nucleotide sequence ID" value="NZ_CP036298.1"/>
</dbReference>
<dbReference type="PANTHER" id="PTHR36509">
    <property type="entry name" value="BLL3101 PROTEIN"/>
    <property type="match status" value="1"/>
</dbReference>
<keyword evidence="1" id="KW-0732">Signal</keyword>
<reference evidence="4 5" key="1">
    <citation type="submission" date="2019-02" db="EMBL/GenBank/DDBJ databases">
        <title>Deep-cultivation of Planctomycetes and their phenomic and genomic characterization uncovers novel biology.</title>
        <authorList>
            <person name="Wiegand S."/>
            <person name="Jogler M."/>
            <person name="Boedeker C."/>
            <person name="Pinto D."/>
            <person name="Vollmers J."/>
            <person name="Rivas-Marin E."/>
            <person name="Kohn T."/>
            <person name="Peeters S.H."/>
            <person name="Heuer A."/>
            <person name="Rast P."/>
            <person name="Oberbeckmann S."/>
            <person name="Bunk B."/>
            <person name="Jeske O."/>
            <person name="Meyerdierks A."/>
            <person name="Storesund J.E."/>
            <person name="Kallscheuer N."/>
            <person name="Luecker S."/>
            <person name="Lage O.M."/>
            <person name="Pohl T."/>
            <person name="Merkel B.J."/>
            <person name="Hornburger P."/>
            <person name="Mueller R.-W."/>
            <person name="Bruemmer F."/>
            <person name="Labrenz M."/>
            <person name="Spormann A.M."/>
            <person name="Op den Camp H."/>
            <person name="Overmann J."/>
            <person name="Amann R."/>
            <person name="Jetten M.S.M."/>
            <person name="Mascher T."/>
            <person name="Medema M.H."/>
            <person name="Devos D.P."/>
            <person name="Kaster A.-K."/>
            <person name="Ovreas L."/>
            <person name="Rohde M."/>
            <person name="Galperin M.Y."/>
            <person name="Jogler C."/>
        </authorList>
    </citation>
    <scope>NUCLEOTIDE SEQUENCE [LARGE SCALE GENOMIC DNA]</scope>
    <source>
        <strain evidence="4 5">Q31a</strain>
    </source>
</reference>
<dbReference type="KEGG" id="ahel:Q31a_35530"/>
<sequence length="493" mass="53536" precursor="true">MNISIQHLTRLAIAGFIAAIPLTACAQQDAPTGKPIEANPTSTVEAPMIEETAAIAEEAFIYGLPLVMNYAVMNEFCVDKDSGQYKAPFNEMHNEARVFTYKDTAVVTANSDTPYSMLWLDLRAEPMVISVPAVDKERYYSVQLVDGNTYIYGYIGTRATGTAPGNYLAVGPDWKGEKPAGIQKVFQSSTPFALTIFRTQLFNPDDMPNVVKVQSGYKAQPLSAFLKQPAPPAAPKIDFVPATTKGIKESFYEYLDAALEFVPETAENRAVRTRLATIGIGPGKTFHFKDLSLKHQAEVLRGMKAGSAKVDAFVANGGKNQNGWQVGGLAGGDKATFNGDWLKLAATAKAGIYANAPAEAMYPATRKDNSGDAIETSQHNYTLTFPAGKFPPVNSFWSVTMYDSKSQLLIENPLNRYLVNSPMLASMKTAEDGSLTLYIQKDSPGADKESNWLPAPNGTAYLVMRLYWPKSEAPSILPPGNGTWTPPGIVKVK</sequence>
<feature type="signal peptide" evidence="1">
    <location>
        <begin position="1"/>
        <end position="26"/>
    </location>
</feature>
<feature type="chain" id="PRO_5021779204" description="DUF1254 domain-containing protein" evidence="1">
    <location>
        <begin position="27"/>
        <end position="493"/>
    </location>
</feature>
<feature type="domain" description="DUF1254" evidence="3">
    <location>
        <begin position="89"/>
        <end position="221"/>
    </location>
</feature>
<evidence type="ECO:0000259" key="2">
    <source>
        <dbReference type="Pfam" id="PF06742"/>
    </source>
</evidence>
<dbReference type="Gene3D" id="2.60.40.1610">
    <property type="entry name" value="Domain of unknown function DUF1254"/>
    <property type="match status" value="1"/>
</dbReference>
<dbReference type="AlphaFoldDB" id="A0A518G9I3"/>
<dbReference type="OrthoDB" id="40820at2"/>
<dbReference type="InterPro" id="IPR037049">
    <property type="entry name" value="DUF1214_C_sf"/>
</dbReference>
<dbReference type="InterPro" id="IPR037050">
    <property type="entry name" value="DUF1254_sf"/>
</dbReference>
<dbReference type="SUPFAM" id="SSF160935">
    <property type="entry name" value="VPA0735-like"/>
    <property type="match status" value="1"/>
</dbReference>
<evidence type="ECO:0008006" key="6">
    <source>
        <dbReference type="Google" id="ProtNLM"/>
    </source>
</evidence>
<proteinExistence type="predicted"/>
<dbReference type="Pfam" id="PF06863">
    <property type="entry name" value="DUF1254"/>
    <property type="match status" value="1"/>
</dbReference>
<gene>
    <name evidence="4" type="ORF">Q31a_35530</name>
</gene>
<accession>A0A518G9I3</accession>
<organism evidence="4 5">
    <name type="scientific">Aureliella helgolandensis</name>
    <dbReference type="NCBI Taxonomy" id="2527968"/>
    <lineage>
        <taxon>Bacteria</taxon>
        <taxon>Pseudomonadati</taxon>
        <taxon>Planctomycetota</taxon>
        <taxon>Planctomycetia</taxon>
        <taxon>Pirellulales</taxon>
        <taxon>Pirellulaceae</taxon>
        <taxon>Aureliella</taxon>
    </lineage>
</organism>
<feature type="domain" description="DUF1214" evidence="2">
    <location>
        <begin position="359"/>
        <end position="470"/>
    </location>
</feature>
<keyword evidence="5" id="KW-1185">Reference proteome</keyword>
<protein>
    <recommendedName>
        <fullName evidence="6">DUF1254 domain-containing protein</fullName>
    </recommendedName>
</protein>